<dbReference type="Gene3D" id="1.10.510.10">
    <property type="entry name" value="Transferase(Phosphotransferase) domain 1"/>
    <property type="match status" value="1"/>
</dbReference>
<keyword evidence="1" id="KW-1133">Transmembrane helix</keyword>
<dbReference type="AlphaFoldDB" id="A0A2T0TJI0"/>
<sequence>MSSGPKLGNSPGANNASLVPGGVLGDGRYRLLAQSGADDRGAAQLWRARDGQLNRDVALTILVGDLSDIQAVARARRTTERAMHASSFTHPGVSRVIDVLTPGSGLRMEEGVLGVVVAEWTQGTDLMDLITEGPLPAGAATRLLEPLGAAIEGAHHAGLVLGADHPQRIRVTPDGRLRLAFPGARPEAIARDDVKGLGAILYLLLTGKWALPGGPSGVPVAPTGPDGAVLAPSTLQPYVPHELSSVAVRSLEDTSVGGIRTSAAILQVLDQIAEEEAQTALIAPISDDDDGDRAVWTTQKPLSGRGHRRKLMVSVALLAVATIAVIAWLGFQIVGFFSDEPTHNTGPTVVIGQSTSPGQSQAPTAPVPAGPIAPGAVGVYDVTNNPDNANRANRAVDSNPDTAWNTDSYFQPFPTLKPGIGLMASFAEPVKLASVTITSKSAGTVVEIRIAAAEDSPIDETKVIATATLSAGQTQIQLNDHDATQHVLVWITKLAGSGKDNQSEIGELVFTRAQ</sequence>
<keyword evidence="3" id="KW-1185">Reference proteome</keyword>
<dbReference type="SUPFAM" id="SSF56112">
    <property type="entry name" value="Protein kinase-like (PK-like)"/>
    <property type="match status" value="1"/>
</dbReference>
<reference evidence="2 3" key="1">
    <citation type="submission" date="2018-03" db="EMBL/GenBank/DDBJ databases">
        <title>Genomic Encyclopedia of Archaeal and Bacterial Type Strains, Phase II (KMG-II): from individual species to whole genera.</title>
        <authorList>
            <person name="Goeker M."/>
        </authorList>
    </citation>
    <scope>NUCLEOTIDE SEQUENCE [LARGE SCALE GENOMIC DNA]</scope>
    <source>
        <strain evidence="2 3">DSM 44720</strain>
    </source>
</reference>
<gene>
    <name evidence="2" type="ORF">CLV43_101132</name>
</gene>
<dbReference type="RefSeq" id="WP_245886046.1">
    <property type="nucleotide sequence ID" value="NZ_PVTF01000001.1"/>
</dbReference>
<organism evidence="2 3">
    <name type="scientific">Umezawaea tangerina</name>
    <dbReference type="NCBI Taxonomy" id="84725"/>
    <lineage>
        <taxon>Bacteria</taxon>
        <taxon>Bacillati</taxon>
        <taxon>Actinomycetota</taxon>
        <taxon>Actinomycetes</taxon>
        <taxon>Pseudonocardiales</taxon>
        <taxon>Pseudonocardiaceae</taxon>
        <taxon>Umezawaea</taxon>
    </lineage>
</organism>
<dbReference type="EMBL" id="PVTF01000001">
    <property type="protein sequence ID" value="PRY45872.1"/>
    <property type="molecule type" value="Genomic_DNA"/>
</dbReference>
<evidence type="ECO:0000256" key="1">
    <source>
        <dbReference type="SAM" id="Phobius"/>
    </source>
</evidence>
<dbReference type="Gene3D" id="3.30.200.20">
    <property type="entry name" value="Phosphorylase Kinase, domain 1"/>
    <property type="match status" value="1"/>
</dbReference>
<dbReference type="InterPro" id="IPR008979">
    <property type="entry name" value="Galactose-bd-like_sf"/>
</dbReference>
<protein>
    <recommendedName>
        <fullName evidence="4">Integral membrane protein MviN</fullName>
    </recommendedName>
</protein>
<dbReference type="InterPro" id="IPR011009">
    <property type="entry name" value="Kinase-like_dom_sf"/>
</dbReference>
<keyword evidence="1" id="KW-0812">Transmembrane</keyword>
<dbReference type="SUPFAM" id="SSF49785">
    <property type="entry name" value="Galactose-binding domain-like"/>
    <property type="match status" value="1"/>
</dbReference>
<name>A0A2T0TJI0_9PSEU</name>
<evidence type="ECO:0008006" key="4">
    <source>
        <dbReference type="Google" id="ProtNLM"/>
    </source>
</evidence>
<accession>A0A2T0TJI0</accession>
<comment type="caution">
    <text evidence="2">The sequence shown here is derived from an EMBL/GenBank/DDBJ whole genome shotgun (WGS) entry which is preliminary data.</text>
</comment>
<keyword evidence="1" id="KW-0472">Membrane</keyword>
<dbReference type="CDD" id="cd13973">
    <property type="entry name" value="PK_MviN-like"/>
    <property type="match status" value="1"/>
</dbReference>
<feature type="transmembrane region" description="Helical" evidence="1">
    <location>
        <begin position="311"/>
        <end position="331"/>
    </location>
</feature>
<evidence type="ECO:0000313" key="2">
    <source>
        <dbReference type="EMBL" id="PRY45872.1"/>
    </source>
</evidence>
<proteinExistence type="predicted"/>
<dbReference type="Proteomes" id="UP000239494">
    <property type="component" value="Unassembled WGS sequence"/>
</dbReference>
<evidence type="ECO:0000313" key="3">
    <source>
        <dbReference type="Proteomes" id="UP000239494"/>
    </source>
</evidence>